<dbReference type="EMBL" id="FQXK01000025">
    <property type="protein sequence ID" value="SHI30102.1"/>
    <property type="molecule type" value="Genomic_DNA"/>
</dbReference>
<sequence length="244" mass="27688">MLKVMVVEDDEQIRMILGKMIEKSEGCQVVSSCGNFAAAISDFIKLRPDVVFMDIDLGGESGLDCAKAITEVDPKVKIVFATAHSEYMANAFEIYAFDYLVKPFDLERISKTLARIKSMTETASLEVPTGKSDFSFDKLVIRGKEEINLIDTEDIIMVERTDGMTRIVTKDEVFLTTTSLSSVQEKLNPARFMRCHKSYIIRTDAVKKLEIYGRWTYTVTLKDTQETALMTADKYNEMKQNFAF</sequence>
<proteinExistence type="predicted"/>
<evidence type="ECO:0000256" key="2">
    <source>
        <dbReference type="ARBA" id="ARBA00024867"/>
    </source>
</evidence>
<dbReference type="GeneID" id="89508047"/>
<evidence type="ECO:0000313" key="6">
    <source>
        <dbReference type="EMBL" id="SHI30102.1"/>
    </source>
</evidence>
<dbReference type="PANTHER" id="PTHR37299">
    <property type="entry name" value="TRANSCRIPTIONAL REGULATOR-RELATED"/>
    <property type="match status" value="1"/>
</dbReference>
<protein>
    <recommendedName>
        <fullName evidence="1">Stage 0 sporulation protein A homolog</fullName>
    </recommendedName>
</protein>
<dbReference type="GO" id="GO:0000156">
    <property type="term" value="F:phosphorelay response regulator activity"/>
    <property type="evidence" value="ECO:0007669"/>
    <property type="project" value="InterPro"/>
</dbReference>
<gene>
    <name evidence="6" type="ORF">SAMN02745229_02865</name>
</gene>
<dbReference type="Pfam" id="PF04397">
    <property type="entry name" value="LytTR"/>
    <property type="match status" value="1"/>
</dbReference>
<accession>A0A1M6A0S2</accession>
<dbReference type="Gene3D" id="3.40.50.2300">
    <property type="match status" value="1"/>
</dbReference>
<organism evidence="6 7">
    <name type="scientific">Butyrivibrio fibrisolvens DSM 3071</name>
    <dbReference type="NCBI Taxonomy" id="1121131"/>
    <lineage>
        <taxon>Bacteria</taxon>
        <taxon>Bacillati</taxon>
        <taxon>Bacillota</taxon>
        <taxon>Clostridia</taxon>
        <taxon>Lachnospirales</taxon>
        <taxon>Lachnospiraceae</taxon>
        <taxon>Butyrivibrio</taxon>
    </lineage>
</organism>
<feature type="domain" description="HTH LytTR-type" evidence="5">
    <location>
        <begin position="139"/>
        <end position="244"/>
    </location>
</feature>
<dbReference type="SUPFAM" id="SSF52172">
    <property type="entry name" value="CheY-like"/>
    <property type="match status" value="1"/>
</dbReference>
<dbReference type="PANTHER" id="PTHR37299:SF1">
    <property type="entry name" value="STAGE 0 SPORULATION PROTEIN A HOMOLOG"/>
    <property type="match status" value="1"/>
</dbReference>
<dbReference type="SMART" id="SM00448">
    <property type="entry name" value="REC"/>
    <property type="match status" value="1"/>
</dbReference>
<keyword evidence="7" id="KW-1185">Reference proteome</keyword>
<dbReference type="AlphaFoldDB" id="A0A1M6A0S2"/>
<dbReference type="Proteomes" id="UP000184278">
    <property type="component" value="Unassembled WGS sequence"/>
</dbReference>
<keyword evidence="3" id="KW-0597">Phosphoprotein</keyword>
<dbReference type="STRING" id="1121131.SAMN02745229_02865"/>
<evidence type="ECO:0000256" key="1">
    <source>
        <dbReference type="ARBA" id="ARBA00018672"/>
    </source>
</evidence>
<dbReference type="Gene3D" id="2.40.50.1020">
    <property type="entry name" value="LytTr DNA-binding domain"/>
    <property type="match status" value="1"/>
</dbReference>
<dbReference type="PROSITE" id="PS50110">
    <property type="entry name" value="RESPONSE_REGULATORY"/>
    <property type="match status" value="1"/>
</dbReference>
<evidence type="ECO:0000313" key="7">
    <source>
        <dbReference type="Proteomes" id="UP000184278"/>
    </source>
</evidence>
<dbReference type="PROSITE" id="PS50930">
    <property type="entry name" value="HTH_LYTTR"/>
    <property type="match status" value="1"/>
</dbReference>
<dbReference type="OrthoDB" id="9809318at2"/>
<dbReference type="InterPro" id="IPR011006">
    <property type="entry name" value="CheY-like_superfamily"/>
</dbReference>
<reference evidence="7" key="1">
    <citation type="submission" date="2016-11" db="EMBL/GenBank/DDBJ databases">
        <authorList>
            <person name="Varghese N."/>
            <person name="Submissions S."/>
        </authorList>
    </citation>
    <scope>NUCLEOTIDE SEQUENCE [LARGE SCALE GENOMIC DNA]</scope>
    <source>
        <strain evidence="7">DSM 3071</strain>
    </source>
</reference>
<feature type="domain" description="Response regulatory" evidence="4">
    <location>
        <begin position="3"/>
        <end position="117"/>
    </location>
</feature>
<dbReference type="SMART" id="SM00850">
    <property type="entry name" value="LytTR"/>
    <property type="match status" value="1"/>
</dbReference>
<dbReference type="InterPro" id="IPR046947">
    <property type="entry name" value="LytR-like"/>
</dbReference>
<dbReference type="GO" id="GO:0003677">
    <property type="term" value="F:DNA binding"/>
    <property type="evidence" value="ECO:0007669"/>
    <property type="project" value="InterPro"/>
</dbReference>
<dbReference type="InterPro" id="IPR001789">
    <property type="entry name" value="Sig_transdc_resp-reg_receiver"/>
</dbReference>
<feature type="modified residue" description="4-aspartylphosphate" evidence="3">
    <location>
        <position position="54"/>
    </location>
</feature>
<name>A0A1M6A0S2_BUTFI</name>
<dbReference type="InterPro" id="IPR007492">
    <property type="entry name" value="LytTR_DNA-bd_dom"/>
</dbReference>
<comment type="function">
    <text evidence="2">May play the central regulatory role in sporulation. It may be an element of the effector pathway responsible for the activation of sporulation genes in response to nutritional stress. Spo0A may act in concert with spo0H (a sigma factor) to control the expression of some genes that are critical to the sporulation process.</text>
</comment>
<dbReference type="Pfam" id="PF00072">
    <property type="entry name" value="Response_reg"/>
    <property type="match status" value="1"/>
</dbReference>
<evidence type="ECO:0000259" key="4">
    <source>
        <dbReference type="PROSITE" id="PS50110"/>
    </source>
</evidence>
<evidence type="ECO:0000256" key="3">
    <source>
        <dbReference type="PROSITE-ProRule" id="PRU00169"/>
    </source>
</evidence>
<evidence type="ECO:0000259" key="5">
    <source>
        <dbReference type="PROSITE" id="PS50930"/>
    </source>
</evidence>
<dbReference type="RefSeq" id="WP_073388753.1">
    <property type="nucleotide sequence ID" value="NZ_FQXK01000025.1"/>
</dbReference>